<evidence type="ECO:0000256" key="1">
    <source>
        <dbReference type="SAM" id="MobiDB-lite"/>
    </source>
</evidence>
<feature type="compositionally biased region" description="Low complexity" evidence="1">
    <location>
        <begin position="307"/>
        <end position="316"/>
    </location>
</feature>
<feature type="region of interest" description="Disordered" evidence="1">
    <location>
        <begin position="303"/>
        <end position="367"/>
    </location>
</feature>
<name>A0A0J9S6N9_PLAVI</name>
<dbReference type="OrthoDB" id="372975at2759"/>
<feature type="region of interest" description="Disordered" evidence="1">
    <location>
        <begin position="1"/>
        <end position="195"/>
    </location>
</feature>
<evidence type="ECO:0000313" key="3">
    <source>
        <dbReference type="Proteomes" id="UP000053562"/>
    </source>
</evidence>
<feature type="compositionally biased region" description="Basic and acidic residues" evidence="1">
    <location>
        <begin position="352"/>
        <end position="367"/>
    </location>
</feature>
<feature type="compositionally biased region" description="Polar residues" evidence="1">
    <location>
        <begin position="549"/>
        <end position="558"/>
    </location>
</feature>
<protein>
    <submittedName>
        <fullName evidence="2">Uncharacterized protein</fullName>
    </submittedName>
</protein>
<sequence length="853" mass="95781">MDLFGSNPGNSCCKRRGRTARGRARRSGAVRGRLIKPKRTSEERGEGTNLFSVSSGEEKRRAPGRKRGFSNGSVSNEDSSGGDKEKKKKRKVRSRCLFSSISDGGSPKREEGKLGERSPPGSRSNCLFSSDVEERSPQGRNPSCVFSHDVEKANRGDRTPHGSIPNCLFSSSSEETPQGGSEEKTKEEVQNGEGAKLQSRMCIREGNFHLSFGETGKTRKKTPSSANVGLQRRAKIANRCGYQASGGGSLRGMRGRRGRRATPYYGLNATKGEGMYRLINFEKLKKRASRKLNFVSIIDMSRGGGDSSVASSVGSPPRSPPRSPPHSRGGSSEEDILNRTGVSHVASSESTQESRSDRAARAAVDEERNSNRTIDVYSYYYQGRHEGESAPHRDVEKMGGGGNCPVGEKLYERLFGQAEGKPNWRQEQTLLYGGEATSGGMHTPLQMNRPRNQRVSRNNFMLQRNFQLYRNFKNINVEMSRQNNLKGLNLKEMVVKFIRLVNKNVLAMNERGEMAISQGGDHSGEDSQDTSDVEEWYVTRGDATKGGDTKTQPSLQQTEGEHPQLELAKCACIFCSEKKKILTNGEMHVCTFKYLDERKNEDTVVKPFFMHRYVFTAFINYYIHYGGAACVQGGEKRGEAGGEEGEEEESSERGAIFHWYKFAKHVTKKYGIKGVLLFAAKRVTLTSVGIHVEGANVLQEGEELVVVINFFKWRVMRRRYEEVVKLKRRKRERERESLSFLKTFSFFVKSVDEYCLLCDIRVDDLNGRKNFRQKKRSHTSQPFCKREDNTHRNGCTFFGPSYFSYNEVRVGQIEDALNRELGNSRLQFALVDSLSVSTGRAPYLFPAHMLLLV</sequence>
<feature type="compositionally biased region" description="Polar residues" evidence="1">
    <location>
        <begin position="168"/>
        <end position="179"/>
    </location>
</feature>
<feature type="compositionally biased region" description="Basic and acidic residues" evidence="1">
    <location>
        <begin position="148"/>
        <end position="160"/>
    </location>
</feature>
<proteinExistence type="predicted"/>
<gene>
    <name evidence="2" type="ORF">PVIIG_01167</name>
</gene>
<feature type="compositionally biased region" description="Basic residues" evidence="1">
    <location>
        <begin position="13"/>
        <end position="38"/>
    </location>
</feature>
<feature type="compositionally biased region" description="Basic and acidic residues" evidence="1">
    <location>
        <begin position="106"/>
        <end position="116"/>
    </location>
</feature>
<feature type="region of interest" description="Disordered" evidence="1">
    <location>
        <begin position="539"/>
        <end position="560"/>
    </location>
</feature>
<dbReference type="Proteomes" id="UP000053562">
    <property type="component" value="Unassembled WGS sequence"/>
</dbReference>
<dbReference type="AlphaFoldDB" id="A0A0J9S6N9"/>
<reference evidence="2 3" key="1">
    <citation type="submission" date="2011-08" db="EMBL/GenBank/DDBJ databases">
        <title>The Genome Sequence of Plasmodium vivax India VII.</title>
        <authorList>
            <consortium name="The Broad Institute Genome Sequencing Platform"/>
            <consortium name="The Broad Institute Genome Sequencing Center for Infectious Disease"/>
            <person name="Neafsey D."/>
            <person name="Carlton J."/>
            <person name="Barnwell J."/>
            <person name="Collins W."/>
            <person name="Escalante A."/>
            <person name="Mullikin J."/>
            <person name="Saul A."/>
            <person name="Guigo R."/>
            <person name="Camara F."/>
            <person name="Young S.K."/>
            <person name="Zeng Q."/>
            <person name="Gargeya S."/>
            <person name="Fitzgerald M."/>
            <person name="Haas B."/>
            <person name="Abouelleil A."/>
            <person name="Alvarado L."/>
            <person name="Arachchi H.M."/>
            <person name="Berlin A."/>
            <person name="Brown A."/>
            <person name="Chapman S.B."/>
            <person name="Chen Z."/>
            <person name="Dunbar C."/>
            <person name="Freedman E."/>
            <person name="Gearin G."/>
            <person name="Gellesch M."/>
            <person name="Goldberg J."/>
            <person name="Griggs A."/>
            <person name="Gujja S."/>
            <person name="Heiman D."/>
            <person name="Howarth C."/>
            <person name="Larson L."/>
            <person name="Lui A."/>
            <person name="MacDonald P.J.P."/>
            <person name="Montmayeur A."/>
            <person name="Murphy C."/>
            <person name="Neiman D."/>
            <person name="Pearson M."/>
            <person name="Priest M."/>
            <person name="Roberts A."/>
            <person name="Saif S."/>
            <person name="Shea T."/>
            <person name="Shenoy N."/>
            <person name="Sisk P."/>
            <person name="Stolte C."/>
            <person name="Sykes S."/>
            <person name="Wortman J."/>
            <person name="Nusbaum C."/>
            <person name="Birren B."/>
        </authorList>
    </citation>
    <scope>NUCLEOTIDE SEQUENCE [LARGE SCALE GENOMIC DNA]</scope>
    <source>
        <strain evidence="2 3">India VII</strain>
    </source>
</reference>
<accession>A0A0J9S6N9</accession>
<organism evidence="2 3">
    <name type="scientific">Plasmodium vivax India VII</name>
    <dbReference type="NCBI Taxonomy" id="1077284"/>
    <lineage>
        <taxon>Eukaryota</taxon>
        <taxon>Sar</taxon>
        <taxon>Alveolata</taxon>
        <taxon>Apicomplexa</taxon>
        <taxon>Aconoidasida</taxon>
        <taxon>Haemosporida</taxon>
        <taxon>Plasmodiidae</taxon>
        <taxon>Plasmodium</taxon>
        <taxon>Plasmodium (Plasmodium)</taxon>
    </lineage>
</organism>
<dbReference type="EMBL" id="KQ234366">
    <property type="protein sequence ID" value="KMZ78389.1"/>
    <property type="molecule type" value="Genomic_DNA"/>
</dbReference>
<evidence type="ECO:0000313" key="2">
    <source>
        <dbReference type="EMBL" id="KMZ78389.1"/>
    </source>
</evidence>